<keyword evidence="9" id="KW-1185">Reference proteome</keyword>
<sequence length="176" mass="18561">MEPTLLDRLSHERCVSLIGMAGAGKSTLATLLARRLGWACLDTDRLIEAHCRARLPDILARHGLPGFLAIEDEVVAGLGVRRCVVATGGSVIYGPRAVARLKAMGPVVYLAVDLATFLARVGDPGERAFVMPGGMTLSDVYAERQPLYAAAADLTVATCGVTPAATVEHLLQGIKL</sequence>
<comment type="pathway">
    <text evidence="7">Metabolic intermediate biosynthesis; chorismate biosynthesis; chorismate from D-erythrose 4-phosphate and phosphoenolpyruvate: step 5/7.</text>
</comment>
<feature type="binding site" evidence="7">
    <location>
        <begin position="22"/>
        <end position="27"/>
    </location>
    <ligand>
        <name>ATP</name>
        <dbReference type="ChEBI" id="CHEBI:30616"/>
    </ligand>
</feature>
<name>A0A7C9ILY9_9BACT</name>
<comment type="caution">
    <text evidence="7">Lacks conserved residue(s) required for the propagation of feature annotation.</text>
</comment>
<dbReference type="SUPFAM" id="SSF52540">
    <property type="entry name" value="P-loop containing nucleoside triphosphate hydrolases"/>
    <property type="match status" value="1"/>
</dbReference>
<feature type="binding site" evidence="7">
    <location>
        <position position="127"/>
    </location>
    <ligand>
        <name>ATP</name>
        <dbReference type="ChEBI" id="CHEBI:30616"/>
    </ligand>
</feature>
<comment type="subcellular location">
    <subcellularLocation>
        <location evidence="7">Cytoplasm</location>
    </subcellularLocation>
</comment>
<dbReference type="InterPro" id="IPR000623">
    <property type="entry name" value="Shikimate_kinase/TSH1"/>
</dbReference>
<comment type="cofactor">
    <cofactor evidence="7">
        <name>Mg(2+)</name>
        <dbReference type="ChEBI" id="CHEBI:18420"/>
    </cofactor>
    <text evidence="7">Binds 1 Mg(2+) ion per subunit.</text>
</comment>
<dbReference type="PANTHER" id="PTHR21087">
    <property type="entry name" value="SHIKIMATE KINASE"/>
    <property type="match status" value="1"/>
</dbReference>
<keyword evidence="5 7" id="KW-0067">ATP-binding</keyword>
<dbReference type="GO" id="GO:0009073">
    <property type="term" value="P:aromatic amino acid family biosynthetic process"/>
    <property type="evidence" value="ECO:0007669"/>
    <property type="project" value="UniProtKB-KW"/>
</dbReference>
<feature type="binding site" evidence="7">
    <location>
        <position position="144"/>
    </location>
    <ligand>
        <name>substrate</name>
    </ligand>
</feature>
<evidence type="ECO:0000256" key="5">
    <source>
        <dbReference type="ARBA" id="ARBA00022840"/>
    </source>
</evidence>
<dbReference type="PANTHER" id="PTHR21087:SF16">
    <property type="entry name" value="SHIKIMATE KINASE 1, CHLOROPLASTIC"/>
    <property type="match status" value="1"/>
</dbReference>
<keyword evidence="7" id="KW-0479">Metal-binding</keyword>
<gene>
    <name evidence="7" type="primary">aroK</name>
    <name evidence="8" type="ORF">GTA51_10960</name>
</gene>
<evidence type="ECO:0000256" key="4">
    <source>
        <dbReference type="ARBA" id="ARBA00022777"/>
    </source>
</evidence>
<comment type="caution">
    <text evidence="8">The sequence shown here is derived from an EMBL/GenBank/DDBJ whole genome shotgun (WGS) entry which is preliminary data.</text>
</comment>
<evidence type="ECO:0000256" key="7">
    <source>
        <dbReference type="HAMAP-Rule" id="MF_00109"/>
    </source>
</evidence>
<dbReference type="UniPathway" id="UPA00053">
    <property type="reaction ID" value="UER00088"/>
</dbReference>
<evidence type="ECO:0000313" key="8">
    <source>
        <dbReference type="EMBL" id="MYL83644.1"/>
    </source>
</evidence>
<protein>
    <recommendedName>
        <fullName evidence="7">Shikimate kinase</fullName>
        <shortName evidence="7">SK</shortName>
        <ecNumber evidence="7">2.7.1.71</ecNumber>
    </recommendedName>
</protein>
<dbReference type="Gene3D" id="3.40.50.300">
    <property type="entry name" value="P-loop containing nucleotide triphosphate hydrolases"/>
    <property type="match status" value="1"/>
</dbReference>
<dbReference type="GO" id="GO:0004765">
    <property type="term" value="F:shikimate kinase activity"/>
    <property type="evidence" value="ECO:0007669"/>
    <property type="project" value="UniProtKB-UniRule"/>
</dbReference>
<dbReference type="GO" id="GO:0005524">
    <property type="term" value="F:ATP binding"/>
    <property type="evidence" value="ECO:0007669"/>
    <property type="project" value="UniProtKB-UniRule"/>
</dbReference>
<evidence type="ECO:0000256" key="2">
    <source>
        <dbReference type="ARBA" id="ARBA00022679"/>
    </source>
</evidence>
<evidence type="ECO:0000256" key="6">
    <source>
        <dbReference type="ARBA" id="ARBA00023141"/>
    </source>
</evidence>
<keyword evidence="7" id="KW-0963">Cytoplasm</keyword>
<dbReference type="Proteomes" id="UP000482487">
    <property type="component" value="Unassembled WGS sequence"/>
</dbReference>
<comment type="catalytic activity">
    <reaction evidence="7">
        <text>shikimate + ATP = 3-phosphoshikimate + ADP + H(+)</text>
        <dbReference type="Rhea" id="RHEA:13121"/>
        <dbReference type="ChEBI" id="CHEBI:15378"/>
        <dbReference type="ChEBI" id="CHEBI:30616"/>
        <dbReference type="ChEBI" id="CHEBI:36208"/>
        <dbReference type="ChEBI" id="CHEBI:145989"/>
        <dbReference type="ChEBI" id="CHEBI:456216"/>
        <dbReference type="EC" id="2.7.1.71"/>
    </reaction>
</comment>
<comment type="similarity">
    <text evidence="7">Belongs to the shikimate kinase family.</text>
</comment>
<dbReference type="AlphaFoldDB" id="A0A7C9ILY9"/>
<reference evidence="8 9" key="1">
    <citation type="submission" date="2020-01" db="EMBL/GenBank/DDBJ databases">
        <title>Genome sequence of Desulfovibrio aerotolerans DSM 16695(T).</title>
        <authorList>
            <person name="Karnachuk O."/>
            <person name="Avakyan M."/>
            <person name="Mardanov A."/>
            <person name="Kadnikov V."/>
            <person name="Ravin N."/>
        </authorList>
    </citation>
    <scope>NUCLEOTIDE SEQUENCE [LARGE SCALE GENOMIC DNA]</scope>
    <source>
        <strain evidence="8 9">DSM 16695</strain>
    </source>
</reference>
<organism evidence="8 9">
    <name type="scientific">Solidesulfovibrio aerotolerans</name>
    <dbReference type="NCBI Taxonomy" id="295255"/>
    <lineage>
        <taxon>Bacteria</taxon>
        <taxon>Pseudomonadati</taxon>
        <taxon>Thermodesulfobacteriota</taxon>
        <taxon>Desulfovibrionia</taxon>
        <taxon>Desulfovibrionales</taxon>
        <taxon>Desulfovibrionaceae</taxon>
        <taxon>Solidesulfovibrio</taxon>
    </lineage>
</organism>
<dbReference type="OrthoDB" id="9800332at2"/>
<comment type="function">
    <text evidence="7">Catalyzes the specific phosphorylation of the 3-hydroxyl group of shikimic acid using ATP as a cosubstrate.</text>
</comment>
<dbReference type="CDD" id="cd00464">
    <property type="entry name" value="SK"/>
    <property type="match status" value="1"/>
</dbReference>
<dbReference type="GO" id="GO:0008652">
    <property type="term" value="P:amino acid biosynthetic process"/>
    <property type="evidence" value="ECO:0007669"/>
    <property type="project" value="UniProtKB-KW"/>
</dbReference>
<dbReference type="GO" id="GO:0000287">
    <property type="term" value="F:magnesium ion binding"/>
    <property type="evidence" value="ECO:0007669"/>
    <property type="project" value="UniProtKB-UniRule"/>
</dbReference>
<dbReference type="Pfam" id="PF01202">
    <property type="entry name" value="SKI"/>
    <property type="match status" value="1"/>
</dbReference>
<dbReference type="PRINTS" id="PR01100">
    <property type="entry name" value="SHIKIMTKNASE"/>
</dbReference>
<feature type="binding site" evidence="7">
    <location>
        <position position="89"/>
    </location>
    <ligand>
        <name>substrate</name>
    </ligand>
</feature>
<evidence type="ECO:0000313" key="9">
    <source>
        <dbReference type="Proteomes" id="UP000482487"/>
    </source>
</evidence>
<keyword evidence="4 7" id="KW-0418">Kinase</keyword>
<dbReference type="HAMAP" id="MF_00109">
    <property type="entry name" value="Shikimate_kinase"/>
    <property type="match status" value="1"/>
</dbReference>
<dbReference type="InterPro" id="IPR027417">
    <property type="entry name" value="P-loop_NTPase"/>
</dbReference>
<keyword evidence="3 7" id="KW-0547">Nucleotide-binding</keyword>
<keyword evidence="2 7" id="KW-0808">Transferase</keyword>
<feature type="binding site" evidence="7">
    <location>
        <position position="44"/>
    </location>
    <ligand>
        <name>substrate</name>
    </ligand>
</feature>
<dbReference type="GO" id="GO:0005829">
    <property type="term" value="C:cytosol"/>
    <property type="evidence" value="ECO:0007669"/>
    <property type="project" value="TreeGrafter"/>
</dbReference>
<feature type="binding site" evidence="7">
    <location>
        <position position="26"/>
    </location>
    <ligand>
        <name>Mg(2+)</name>
        <dbReference type="ChEBI" id="CHEBI:18420"/>
    </ligand>
</feature>
<keyword evidence="6 7" id="KW-0057">Aromatic amino acid biosynthesis</keyword>
<dbReference type="GO" id="GO:0009423">
    <property type="term" value="P:chorismate biosynthetic process"/>
    <property type="evidence" value="ECO:0007669"/>
    <property type="project" value="UniProtKB-UniRule"/>
</dbReference>
<accession>A0A7C9ILY9</accession>
<dbReference type="EMBL" id="WVUD01000017">
    <property type="protein sequence ID" value="MYL83644.1"/>
    <property type="molecule type" value="Genomic_DNA"/>
</dbReference>
<evidence type="ECO:0000256" key="3">
    <source>
        <dbReference type="ARBA" id="ARBA00022741"/>
    </source>
</evidence>
<evidence type="ECO:0000256" key="1">
    <source>
        <dbReference type="ARBA" id="ARBA00022605"/>
    </source>
</evidence>
<dbReference type="EC" id="2.7.1.71" evidence="7"/>
<keyword evidence="7" id="KW-0460">Magnesium</keyword>
<keyword evidence="1 7" id="KW-0028">Amino-acid biosynthesis</keyword>
<comment type="subunit">
    <text evidence="7">Monomer.</text>
</comment>
<dbReference type="RefSeq" id="WP_160961051.1">
    <property type="nucleotide sequence ID" value="NZ_WVUD01000017.1"/>
</dbReference>
<proteinExistence type="inferred from homology"/>
<dbReference type="InterPro" id="IPR031322">
    <property type="entry name" value="Shikimate/glucono_kinase"/>
</dbReference>